<dbReference type="EMBL" id="MWWS01000004">
    <property type="protein sequence ID" value="OZG50109.1"/>
    <property type="molecule type" value="Genomic_DNA"/>
</dbReference>
<evidence type="ECO:0000256" key="1">
    <source>
        <dbReference type="SAM" id="Phobius"/>
    </source>
</evidence>
<proteinExistence type="predicted"/>
<organism evidence="3 4">
    <name type="scientific">Bombiscardovia coagulans</name>
    <dbReference type="NCBI Taxonomy" id="686666"/>
    <lineage>
        <taxon>Bacteria</taxon>
        <taxon>Bacillati</taxon>
        <taxon>Actinomycetota</taxon>
        <taxon>Actinomycetes</taxon>
        <taxon>Bifidobacteriales</taxon>
        <taxon>Bifidobacteriaceae</taxon>
        <taxon>Bombiscardovia</taxon>
    </lineage>
</organism>
<evidence type="ECO:0000313" key="3">
    <source>
        <dbReference type="EMBL" id="OZG50109.1"/>
    </source>
</evidence>
<sequence length="239" mass="25949">MGLWWIYRDGTVLVRKVLQHCWSGITAVSLMLVIMCCCIVPHVAAAQPPKAGAQGSQGTLTANITDPQNLLGSHVGAVTDAIQDTEHATGVHVRLLYVTSFDQSGNPDKWASNVLESSRPKPNTVLLAVATKDGNLVVAVSANSENWLRKQSTVDDLSQAALAPIADSNTPDWVESAQALMRQVKEQKHNKDQRVVIYCAVIAAAVVLLVVIGLVWYLLKHKRRHPQHGFSKHSGNVKA</sequence>
<dbReference type="Gene3D" id="3.10.310.50">
    <property type="match status" value="1"/>
</dbReference>
<dbReference type="AlphaFoldDB" id="A0A261ETC2"/>
<evidence type="ECO:0000259" key="2">
    <source>
        <dbReference type="Pfam" id="PF04536"/>
    </source>
</evidence>
<gene>
    <name evidence="3" type="ORF">BOCO_0626</name>
</gene>
<dbReference type="Proteomes" id="UP000216004">
    <property type="component" value="Unassembled WGS sequence"/>
</dbReference>
<feature type="transmembrane region" description="Helical" evidence="1">
    <location>
        <begin position="195"/>
        <end position="219"/>
    </location>
</feature>
<comment type="caution">
    <text evidence="3">The sequence shown here is derived from an EMBL/GenBank/DDBJ whole genome shotgun (WGS) entry which is preliminary data.</text>
</comment>
<feature type="transmembrane region" description="Helical" evidence="1">
    <location>
        <begin position="21"/>
        <end position="44"/>
    </location>
</feature>
<dbReference type="Pfam" id="PF04536">
    <property type="entry name" value="TPM_phosphatase"/>
    <property type="match status" value="1"/>
</dbReference>
<accession>A0A261ETC2</accession>
<keyword evidence="4" id="KW-1185">Reference proteome</keyword>
<protein>
    <recommendedName>
        <fullName evidence="2">TPM domain-containing protein</fullName>
    </recommendedName>
</protein>
<keyword evidence="1" id="KW-0812">Transmembrane</keyword>
<dbReference type="InterPro" id="IPR007621">
    <property type="entry name" value="TPM_dom"/>
</dbReference>
<name>A0A261ETC2_9BIFI</name>
<reference evidence="3 4" key="1">
    <citation type="journal article" date="2017" name="BMC Genomics">
        <title>Comparative genomic and phylogenomic analyses of the Bifidobacteriaceae family.</title>
        <authorList>
            <person name="Lugli G.A."/>
            <person name="Milani C."/>
            <person name="Turroni F."/>
            <person name="Duranti S."/>
            <person name="Mancabelli L."/>
            <person name="Mangifesta M."/>
            <person name="Ferrario C."/>
            <person name="Modesto M."/>
            <person name="Mattarelli P."/>
            <person name="Jiri K."/>
            <person name="van Sinderen D."/>
            <person name="Ventura M."/>
        </authorList>
    </citation>
    <scope>NUCLEOTIDE SEQUENCE [LARGE SCALE GENOMIC DNA]</scope>
    <source>
        <strain evidence="3 4">DSM 22924</strain>
    </source>
</reference>
<evidence type="ECO:0000313" key="4">
    <source>
        <dbReference type="Proteomes" id="UP000216004"/>
    </source>
</evidence>
<feature type="domain" description="TPM" evidence="2">
    <location>
        <begin position="65"/>
        <end position="148"/>
    </location>
</feature>
<keyword evidence="1" id="KW-0472">Membrane</keyword>
<keyword evidence="1" id="KW-1133">Transmembrane helix</keyword>